<dbReference type="GO" id="GO:0051603">
    <property type="term" value="P:proteolysis involved in protein catabolic process"/>
    <property type="evidence" value="ECO:0007669"/>
    <property type="project" value="TreeGrafter"/>
</dbReference>
<evidence type="ECO:0000256" key="4">
    <source>
        <dbReference type="ARBA" id="ARBA00022833"/>
    </source>
</evidence>
<keyword evidence="2" id="KW-0479">Metal-binding</keyword>
<evidence type="ECO:0000256" key="8">
    <source>
        <dbReference type="SAM" id="Phobius"/>
    </source>
</evidence>
<dbReference type="Gene3D" id="3.30.2010.10">
    <property type="entry name" value="Metalloproteases ('zincins'), catalytic domain"/>
    <property type="match status" value="1"/>
</dbReference>
<feature type="transmembrane region" description="Helical" evidence="8">
    <location>
        <begin position="114"/>
        <end position="133"/>
    </location>
</feature>
<keyword evidence="8" id="KW-1133">Transmembrane helix</keyword>
<dbReference type="AlphaFoldDB" id="L7VXB3"/>
<evidence type="ECO:0000256" key="3">
    <source>
        <dbReference type="ARBA" id="ARBA00022801"/>
    </source>
</evidence>
<keyword evidence="3 6" id="KW-0378">Hydrolase</keyword>
<keyword evidence="4 6" id="KW-0862">Zinc</keyword>
<evidence type="ECO:0000256" key="6">
    <source>
        <dbReference type="RuleBase" id="RU003983"/>
    </source>
</evidence>
<evidence type="ECO:0000256" key="2">
    <source>
        <dbReference type="ARBA" id="ARBA00022723"/>
    </source>
</evidence>
<dbReference type="PANTHER" id="PTHR22726:SF1">
    <property type="entry name" value="METALLOENDOPEPTIDASE OMA1, MITOCHONDRIAL"/>
    <property type="match status" value="1"/>
</dbReference>
<evidence type="ECO:0000313" key="10">
    <source>
        <dbReference type="EMBL" id="AGC71713.1"/>
    </source>
</evidence>
<evidence type="ECO:0000259" key="9">
    <source>
        <dbReference type="Pfam" id="PF01435"/>
    </source>
</evidence>
<feature type="domain" description="Peptidase M48" evidence="9">
    <location>
        <begin position="184"/>
        <end position="344"/>
    </location>
</feature>
<dbReference type="EMBL" id="JX649880">
    <property type="protein sequence ID" value="AGC71713.1"/>
    <property type="molecule type" value="Genomic_DNA"/>
</dbReference>
<evidence type="ECO:0000256" key="7">
    <source>
        <dbReference type="SAM" id="MobiDB-lite"/>
    </source>
</evidence>
<keyword evidence="8" id="KW-0472">Membrane</keyword>
<dbReference type="InterPro" id="IPR051156">
    <property type="entry name" value="Mito/Outer_Membr_Metalloprot"/>
</dbReference>
<dbReference type="InterPro" id="IPR001915">
    <property type="entry name" value="Peptidase_M48"/>
</dbReference>
<dbReference type="GO" id="GO:0046872">
    <property type="term" value="F:metal ion binding"/>
    <property type="evidence" value="ECO:0007669"/>
    <property type="project" value="UniProtKB-KW"/>
</dbReference>
<sequence length="397" mass="45005">MIHQAGARYLDGVDPRPRVGRLVFDEAHRELHFYEEAETGDRFICSIDKNQSIDIRSRGGEQVIEWRPKTNHTSSMLILNDLPFTRLIRDRFLAHKNVFWRYATLVWSESLGKVALALVAAVLVTGLATWYFMEHSFKLIPVAWDKKVGDQAAPGLKEFGDICESKQTVADFKRVLPYLTEKDTPHQFDIQILKSPVENAFALPGGKITFFAQTIKKAKTNAELVGILAHEVGHVERRHGMQQLSQYMTLRVILALAFGMADETTTLAMAADAGAILFLLKNSRDHERDADAYAAEKLAAAGISSRGIRSFFERIGQEHKKEMSKVPDFILTHPADEDRIRFFERYEKKHAAKMKKANDRLPDSIKAWLRSKPQLSAACIPPEKETAKDVEDEDNDE</sequence>
<dbReference type="CDD" id="cd07332">
    <property type="entry name" value="M48C_Oma1_like"/>
    <property type="match status" value="1"/>
</dbReference>
<proteinExistence type="inferred from homology"/>
<name>L7VXB3_9BACT</name>
<evidence type="ECO:0000256" key="1">
    <source>
        <dbReference type="ARBA" id="ARBA00022670"/>
    </source>
</evidence>
<comment type="similarity">
    <text evidence="6">Belongs to the peptidase M48 family.</text>
</comment>
<keyword evidence="8" id="KW-0812">Transmembrane</keyword>
<evidence type="ECO:0000256" key="5">
    <source>
        <dbReference type="ARBA" id="ARBA00023049"/>
    </source>
</evidence>
<keyword evidence="5 6" id="KW-0482">Metalloprotease</keyword>
<comment type="cofactor">
    <cofactor evidence="6">
        <name>Zn(2+)</name>
        <dbReference type="ChEBI" id="CHEBI:29105"/>
    </cofactor>
    <text evidence="6">Binds 1 zinc ion per subunit.</text>
</comment>
<reference evidence="10" key="1">
    <citation type="submission" date="2012-09" db="EMBL/GenBank/DDBJ databases">
        <title>Metagenomic Characterization of a Microbial Community in Wastewater Detects High Levels of Antibiotic Resistance.</title>
        <authorList>
            <person name="Abrams M."/>
            <person name="Caldwell A."/>
            <person name="Vandaei E."/>
            <person name="Lee W."/>
            <person name="Perrott J."/>
            <person name="Khan S.Y."/>
            <person name="Ta J."/>
            <person name="Romero D."/>
            <person name="Nguyen V."/>
            <person name="Pourmand N."/>
            <person name="Ouverney C.C."/>
        </authorList>
    </citation>
    <scope>NUCLEOTIDE SEQUENCE</scope>
</reference>
<dbReference type="GO" id="GO:0004222">
    <property type="term" value="F:metalloendopeptidase activity"/>
    <property type="evidence" value="ECO:0007669"/>
    <property type="project" value="InterPro"/>
</dbReference>
<dbReference type="Pfam" id="PF01435">
    <property type="entry name" value="Peptidase_M48"/>
    <property type="match status" value="1"/>
</dbReference>
<accession>L7VXB3</accession>
<feature type="region of interest" description="Disordered" evidence="7">
    <location>
        <begin position="378"/>
        <end position="397"/>
    </location>
</feature>
<organism evidence="10">
    <name type="scientific">uncultured bacterium A1Q1_fos_300</name>
    <dbReference type="NCBI Taxonomy" id="1256571"/>
    <lineage>
        <taxon>Bacteria</taxon>
        <taxon>environmental samples</taxon>
    </lineage>
</organism>
<dbReference type="PANTHER" id="PTHR22726">
    <property type="entry name" value="METALLOENDOPEPTIDASE OMA1"/>
    <property type="match status" value="1"/>
</dbReference>
<keyword evidence="1 6" id="KW-0645">Protease</keyword>
<dbReference type="GO" id="GO:0016020">
    <property type="term" value="C:membrane"/>
    <property type="evidence" value="ECO:0007669"/>
    <property type="project" value="TreeGrafter"/>
</dbReference>
<protein>
    <submittedName>
        <fullName evidence="10">Zinc metalloprotease with chaperone function</fullName>
    </submittedName>
</protein>